<dbReference type="InterPro" id="IPR000873">
    <property type="entry name" value="AMP-dep_synth/lig_dom"/>
</dbReference>
<dbReference type="EMBL" id="CP045737">
    <property type="protein sequence ID" value="QGG41593.1"/>
    <property type="molecule type" value="Genomic_DNA"/>
</dbReference>
<dbReference type="Pfam" id="PF13193">
    <property type="entry name" value="AMP-binding_C"/>
    <property type="match status" value="1"/>
</dbReference>
<evidence type="ECO:0000313" key="6">
    <source>
        <dbReference type="EMBL" id="QGG41593.1"/>
    </source>
</evidence>
<dbReference type="Gene3D" id="3.40.50.12780">
    <property type="entry name" value="N-terminal domain of ligase-like"/>
    <property type="match status" value="1"/>
</dbReference>
<evidence type="ECO:0000259" key="4">
    <source>
        <dbReference type="Pfam" id="PF00501"/>
    </source>
</evidence>
<dbReference type="RefSeq" id="WP_153652861.1">
    <property type="nucleotide sequence ID" value="NZ_CP045737.1"/>
</dbReference>
<dbReference type="FunFam" id="3.30.300.30:FF:000008">
    <property type="entry name" value="2,3-dihydroxybenzoate-AMP ligase"/>
    <property type="match status" value="1"/>
</dbReference>
<dbReference type="PROSITE" id="PS00455">
    <property type="entry name" value="AMP_BINDING"/>
    <property type="match status" value="1"/>
</dbReference>
<sequence>MSVTKQQFSDDIAEQRERWYREGHFSTRTIGEQLAVAAEKFPGQGYVFATEAERISMTFVEALEQSRCVAGGLQALGLRPGDTVAIQVSNRPELVTSYFGAYLAGLTIVPITHIYGPREVSFILRESGAKALILPDRWRSIDYLERVARLKDVSALEHVIMLGEGSTETSIRWDDMITSGQYREVEISADDVCTIIYTSGTTSNPKGVQHTHNSLLAEMATIGPMLECGPGENKLVPWPAGHIAGLIGVCGGLIGGPGVVLMDRWDAVAAVQLIEEFSCVGTSGTPLHVAAILEAAASTGADISSLRYIQVGGANVPPELVDRAERAGISVGRAYGSTEHPTSASSSPQADRWTRSRTDGHVRFSHELKIVDLSGEDVAIGEEGEIVTRGPMQFVGYHDESLNLESFLPGGWFRTGDIGRLDDRGRLTVTDRLKDIIIRGGENIASKEVEDLMATHPRVLEAAVVAEPDPKYGERVAAFVLLGEGDSLDVEEIRSMFAEAGIAPQKAPERIEVVTDLPRTPSGKVQKFALRERLSTP</sequence>
<reference evidence="6 7" key="1">
    <citation type="submission" date="2019-11" db="EMBL/GenBank/DDBJ databases">
        <authorList>
            <person name="Li J."/>
        </authorList>
    </citation>
    <scope>NUCLEOTIDE SEQUENCE [LARGE SCALE GENOMIC DNA]</scope>
    <source>
        <strain evidence="6 7">MF47</strain>
    </source>
</reference>
<feature type="domain" description="AMP-dependent synthetase/ligase" evidence="4">
    <location>
        <begin position="37"/>
        <end position="398"/>
    </location>
</feature>
<keyword evidence="7" id="KW-1185">Reference proteome</keyword>
<dbReference type="GO" id="GO:0031956">
    <property type="term" value="F:medium-chain fatty acid-CoA ligase activity"/>
    <property type="evidence" value="ECO:0007669"/>
    <property type="project" value="TreeGrafter"/>
</dbReference>
<feature type="region of interest" description="Disordered" evidence="3">
    <location>
        <begin position="334"/>
        <end position="357"/>
    </location>
</feature>
<evidence type="ECO:0000256" key="2">
    <source>
        <dbReference type="ARBA" id="ARBA00022598"/>
    </source>
</evidence>
<dbReference type="AlphaFoldDB" id="A0A5Q2MIS5"/>
<dbReference type="PANTHER" id="PTHR43201">
    <property type="entry name" value="ACYL-COA SYNTHETASE"/>
    <property type="match status" value="1"/>
</dbReference>
<dbReference type="InterPro" id="IPR045851">
    <property type="entry name" value="AMP-bd_C_sf"/>
</dbReference>
<dbReference type="KEGG" id="aef:GEV26_09605"/>
<feature type="domain" description="AMP-binding enzyme C-terminal" evidence="5">
    <location>
        <begin position="448"/>
        <end position="524"/>
    </location>
</feature>
<accession>A0A5Q2MIS5</accession>
<evidence type="ECO:0000313" key="7">
    <source>
        <dbReference type="Proteomes" id="UP000392064"/>
    </source>
</evidence>
<protein>
    <submittedName>
        <fullName evidence="6">AMP-binding protein</fullName>
    </submittedName>
</protein>
<gene>
    <name evidence="6" type="ORF">GEV26_09605</name>
</gene>
<name>A0A5Q2MIS5_9ACTN</name>
<proteinExistence type="inferred from homology"/>
<evidence type="ECO:0000259" key="5">
    <source>
        <dbReference type="Pfam" id="PF13193"/>
    </source>
</evidence>
<dbReference type="Proteomes" id="UP000392064">
    <property type="component" value="Chromosome"/>
</dbReference>
<feature type="compositionally biased region" description="Polar residues" evidence="3">
    <location>
        <begin position="339"/>
        <end position="349"/>
    </location>
</feature>
<comment type="similarity">
    <text evidence="1">Belongs to the ATP-dependent AMP-binding enzyme family.</text>
</comment>
<keyword evidence="2" id="KW-0436">Ligase</keyword>
<dbReference type="GO" id="GO:0006631">
    <property type="term" value="P:fatty acid metabolic process"/>
    <property type="evidence" value="ECO:0007669"/>
    <property type="project" value="TreeGrafter"/>
</dbReference>
<dbReference type="InterPro" id="IPR042099">
    <property type="entry name" value="ANL_N_sf"/>
</dbReference>
<evidence type="ECO:0000256" key="3">
    <source>
        <dbReference type="SAM" id="MobiDB-lite"/>
    </source>
</evidence>
<organism evidence="6 7">
    <name type="scientific">Aeromicrobium yanjiei</name>
    <dbReference type="NCBI Taxonomy" id="2662028"/>
    <lineage>
        <taxon>Bacteria</taxon>
        <taxon>Bacillati</taxon>
        <taxon>Actinomycetota</taxon>
        <taxon>Actinomycetes</taxon>
        <taxon>Propionibacteriales</taxon>
        <taxon>Nocardioidaceae</taxon>
        <taxon>Aeromicrobium</taxon>
    </lineage>
</organism>
<dbReference type="InterPro" id="IPR025110">
    <property type="entry name" value="AMP-bd_C"/>
</dbReference>
<dbReference type="Gene3D" id="3.30.300.30">
    <property type="match status" value="1"/>
</dbReference>
<dbReference type="SUPFAM" id="SSF56801">
    <property type="entry name" value="Acetyl-CoA synthetase-like"/>
    <property type="match status" value="1"/>
</dbReference>
<dbReference type="PANTHER" id="PTHR43201:SF5">
    <property type="entry name" value="MEDIUM-CHAIN ACYL-COA LIGASE ACSF2, MITOCHONDRIAL"/>
    <property type="match status" value="1"/>
</dbReference>
<evidence type="ECO:0000256" key="1">
    <source>
        <dbReference type="ARBA" id="ARBA00006432"/>
    </source>
</evidence>
<dbReference type="Pfam" id="PF00501">
    <property type="entry name" value="AMP-binding"/>
    <property type="match status" value="1"/>
</dbReference>
<dbReference type="InterPro" id="IPR020845">
    <property type="entry name" value="AMP-binding_CS"/>
</dbReference>